<organism evidence="1 2">
    <name type="scientific">Cichorium intybus</name>
    <name type="common">Chicory</name>
    <dbReference type="NCBI Taxonomy" id="13427"/>
    <lineage>
        <taxon>Eukaryota</taxon>
        <taxon>Viridiplantae</taxon>
        <taxon>Streptophyta</taxon>
        <taxon>Embryophyta</taxon>
        <taxon>Tracheophyta</taxon>
        <taxon>Spermatophyta</taxon>
        <taxon>Magnoliopsida</taxon>
        <taxon>eudicotyledons</taxon>
        <taxon>Gunneridae</taxon>
        <taxon>Pentapetalae</taxon>
        <taxon>asterids</taxon>
        <taxon>campanulids</taxon>
        <taxon>Asterales</taxon>
        <taxon>Asteraceae</taxon>
        <taxon>Cichorioideae</taxon>
        <taxon>Cichorieae</taxon>
        <taxon>Cichoriinae</taxon>
        <taxon>Cichorium</taxon>
    </lineage>
</organism>
<evidence type="ECO:0000313" key="1">
    <source>
        <dbReference type="EMBL" id="KAI3699632.1"/>
    </source>
</evidence>
<protein>
    <submittedName>
        <fullName evidence="1">Uncharacterized protein</fullName>
    </submittedName>
</protein>
<accession>A0ACB8ZP82</accession>
<dbReference type="Proteomes" id="UP001055811">
    <property type="component" value="Linkage Group LG08"/>
</dbReference>
<sequence>MNFNKGDEVSFFKILLCASVDYLPLPTAFAKTFLEKGNNKKHTLVLKPKSAIRWSVRYLNIEDKYYFTNGWLKFIKDNGLQVGDFLVFWLLSTSPKSIFQVFFYAPNGCLKHAVVSPSGNVRSISHAASGGDGKKKKPVKEETSDDDADVDGSLVDVRKSFMRVFKKSHVRYFWKATEMDRYNCVWLRNDERKTWEVKVSQYRLNKMPYLTTGWLDFWKGNKMNVGNMLEINHVKDNMLHVRVLKKKKKPKGRPWKKN</sequence>
<gene>
    <name evidence="1" type="ORF">L2E82_44056</name>
</gene>
<name>A0ACB8ZP82_CICIN</name>
<proteinExistence type="predicted"/>
<keyword evidence="2" id="KW-1185">Reference proteome</keyword>
<reference evidence="2" key="1">
    <citation type="journal article" date="2022" name="Mol. Ecol. Resour.">
        <title>The genomes of chicory, endive, great burdock and yacon provide insights into Asteraceae palaeo-polyploidization history and plant inulin production.</title>
        <authorList>
            <person name="Fan W."/>
            <person name="Wang S."/>
            <person name="Wang H."/>
            <person name="Wang A."/>
            <person name="Jiang F."/>
            <person name="Liu H."/>
            <person name="Zhao H."/>
            <person name="Xu D."/>
            <person name="Zhang Y."/>
        </authorList>
    </citation>
    <scope>NUCLEOTIDE SEQUENCE [LARGE SCALE GENOMIC DNA]</scope>
    <source>
        <strain evidence="2">cv. Punajuju</strain>
    </source>
</reference>
<reference evidence="1 2" key="2">
    <citation type="journal article" date="2022" name="Mol. Ecol. Resour.">
        <title>The genomes of chicory, endive, great burdock and yacon provide insights into Asteraceae paleo-polyploidization history and plant inulin production.</title>
        <authorList>
            <person name="Fan W."/>
            <person name="Wang S."/>
            <person name="Wang H."/>
            <person name="Wang A."/>
            <person name="Jiang F."/>
            <person name="Liu H."/>
            <person name="Zhao H."/>
            <person name="Xu D."/>
            <person name="Zhang Y."/>
        </authorList>
    </citation>
    <scope>NUCLEOTIDE SEQUENCE [LARGE SCALE GENOMIC DNA]</scope>
    <source>
        <strain evidence="2">cv. Punajuju</strain>
        <tissue evidence="1">Leaves</tissue>
    </source>
</reference>
<dbReference type="EMBL" id="CM042016">
    <property type="protein sequence ID" value="KAI3699632.1"/>
    <property type="molecule type" value="Genomic_DNA"/>
</dbReference>
<comment type="caution">
    <text evidence="1">The sequence shown here is derived from an EMBL/GenBank/DDBJ whole genome shotgun (WGS) entry which is preliminary data.</text>
</comment>
<evidence type="ECO:0000313" key="2">
    <source>
        <dbReference type="Proteomes" id="UP001055811"/>
    </source>
</evidence>